<dbReference type="InterPro" id="IPR019479">
    <property type="entry name" value="Peroxiredoxin_C"/>
</dbReference>
<dbReference type="InterPro" id="IPR036249">
    <property type="entry name" value="Thioredoxin-like_sf"/>
</dbReference>
<dbReference type="Pfam" id="PF10417">
    <property type="entry name" value="1-cysPrx_C"/>
    <property type="match status" value="1"/>
</dbReference>
<keyword evidence="5" id="KW-0676">Redox-active center</keyword>
<feature type="domain" description="Thioredoxin" evidence="7">
    <location>
        <begin position="1"/>
        <end position="110"/>
    </location>
</feature>
<evidence type="ECO:0000313" key="8">
    <source>
        <dbReference type="EMBL" id="RQD73378.1"/>
    </source>
</evidence>
<dbReference type="Proteomes" id="UP000285138">
    <property type="component" value="Unassembled WGS sequence"/>
</dbReference>
<dbReference type="EMBL" id="QZAA01000258">
    <property type="protein sequence ID" value="RQD73378.1"/>
    <property type="molecule type" value="Genomic_DNA"/>
</dbReference>
<evidence type="ECO:0000313" key="9">
    <source>
        <dbReference type="Proteomes" id="UP000285138"/>
    </source>
</evidence>
<dbReference type="AlphaFoldDB" id="A0A424YAE8"/>
<dbReference type="Pfam" id="PF00578">
    <property type="entry name" value="AhpC-TSA"/>
    <property type="match status" value="1"/>
</dbReference>
<dbReference type="GO" id="GO:0008379">
    <property type="term" value="F:thioredoxin peroxidase activity"/>
    <property type="evidence" value="ECO:0007669"/>
    <property type="project" value="TreeGrafter"/>
</dbReference>
<keyword evidence="2" id="KW-0575">Peroxidase</keyword>
<evidence type="ECO:0000256" key="4">
    <source>
        <dbReference type="ARBA" id="ARBA00023002"/>
    </source>
</evidence>
<comment type="similarity">
    <text evidence="1">Belongs to the peroxiredoxin family. AhpC/Prx1 subfamily.</text>
</comment>
<dbReference type="PROSITE" id="PS51352">
    <property type="entry name" value="THIOREDOXIN_2"/>
    <property type="match status" value="1"/>
</dbReference>
<dbReference type="GO" id="GO:0006979">
    <property type="term" value="P:response to oxidative stress"/>
    <property type="evidence" value="ECO:0007669"/>
    <property type="project" value="TreeGrafter"/>
</dbReference>
<keyword evidence="4" id="KW-0560">Oxidoreductase</keyword>
<protein>
    <submittedName>
        <fullName evidence="8">Alkyl hydroperoxide reductase</fullName>
    </submittedName>
</protein>
<dbReference type="PANTHER" id="PTHR10681">
    <property type="entry name" value="THIOREDOXIN PEROXIDASE"/>
    <property type="match status" value="1"/>
</dbReference>
<dbReference type="Gene3D" id="3.40.30.10">
    <property type="entry name" value="Glutaredoxin"/>
    <property type="match status" value="1"/>
</dbReference>
<evidence type="ECO:0000256" key="2">
    <source>
        <dbReference type="ARBA" id="ARBA00022559"/>
    </source>
</evidence>
<dbReference type="InterPro" id="IPR013766">
    <property type="entry name" value="Thioredoxin_domain"/>
</dbReference>
<evidence type="ECO:0000256" key="6">
    <source>
        <dbReference type="SAM" id="MobiDB-lite"/>
    </source>
</evidence>
<sequence>MSSIAVRYPEFQELGVEVFSISVDSVHSHKIWEETELSKMIEGPVPFAMLSDPGGKIGTLYGVYSEQEGVNVRGRFLIDPQGIIQAVEILSPPVGRNSEELIRQIKAYQHQQSTGEVMPAGWQPGDSTLKPSPDLAGKVWEVWKPQK</sequence>
<feature type="region of interest" description="Disordered" evidence="6">
    <location>
        <begin position="113"/>
        <end position="133"/>
    </location>
</feature>
<accession>A0A424YAE8</accession>
<comment type="caution">
    <text evidence="8">The sequence shown here is derived from an EMBL/GenBank/DDBJ whole genome shotgun (WGS) entry which is preliminary data.</text>
</comment>
<dbReference type="InterPro" id="IPR024706">
    <property type="entry name" value="Peroxiredoxin_AhpC-typ"/>
</dbReference>
<evidence type="ECO:0000259" key="7">
    <source>
        <dbReference type="PROSITE" id="PS51352"/>
    </source>
</evidence>
<evidence type="ECO:0000256" key="3">
    <source>
        <dbReference type="ARBA" id="ARBA00022862"/>
    </source>
</evidence>
<evidence type="ECO:0000256" key="1">
    <source>
        <dbReference type="ARBA" id="ARBA00009796"/>
    </source>
</evidence>
<dbReference type="PIRSF" id="PIRSF000239">
    <property type="entry name" value="AHPC"/>
    <property type="match status" value="1"/>
</dbReference>
<dbReference type="GO" id="GO:0005829">
    <property type="term" value="C:cytosol"/>
    <property type="evidence" value="ECO:0007669"/>
    <property type="project" value="TreeGrafter"/>
</dbReference>
<keyword evidence="3" id="KW-0049">Antioxidant</keyword>
<organism evidence="8 9">
    <name type="scientific">Candidatus Syntrophonatronum acetioxidans</name>
    <dbReference type="NCBI Taxonomy" id="1795816"/>
    <lineage>
        <taxon>Bacteria</taxon>
        <taxon>Bacillati</taxon>
        <taxon>Bacillota</taxon>
        <taxon>Clostridia</taxon>
        <taxon>Eubacteriales</taxon>
        <taxon>Syntrophomonadaceae</taxon>
        <taxon>Candidatus Syntrophonatronum</taxon>
    </lineage>
</organism>
<gene>
    <name evidence="8" type="ORF">D5R97_09420</name>
</gene>
<evidence type="ECO:0000256" key="5">
    <source>
        <dbReference type="ARBA" id="ARBA00023284"/>
    </source>
</evidence>
<dbReference type="GO" id="GO:0033554">
    <property type="term" value="P:cellular response to stress"/>
    <property type="evidence" value="ECO:0007669"/>
    <property type="project" value="TreeGrafter"/>
</dbReference>
<reference evidence="8 9" key="1">
    <citation type="submission" date="2018-08" db="EMBL/GenBank/DDBJ databases">
        <title>The metabolism and importance of syntrophic acetate oxidation coupled to methane or sulfide production in haloalkaline environments.</title>
        <authorList>
            <person name="Timmers P.H.A."/>
            <person name="Vavourakis C.D."/>
            <person name="Sorokin D.Y."/>
            <person name="Sinninghe Damste J.S."/>
            <person name="Muyzer G."/>
            <person name="Stams A.J.M."/>
            <person name="Plugge C.M."/>
        </authorList>
    </citation>
    <scope>NUCLEOTIDE SEQUENCE [LARGE SCALE GENOMIC DNA]</scope>
    <source>
        <strain evidence="8">MSAO_Bac1</strain>
    </source>
</reference>
<dbReference type="InterPro" id="IPR050217">
    <property type="entry name" value="Peroxiredoxin"/>
</dbReference>
<dbReference type="PANTHER" id="PTHR10681:SF121">
    <property type="entry name" value="ALKYL HYDROPEROXIDE REDUCTASE C"/>
    <property type="match status" value="1"/>
</dbReference>
<proteinExistence type="inferred from homology"/>
<name>A0A424YAE8_9FIRM</name>
<dbReference type="GO" id="GO:0042744">
    <property type="term" value="P:hydrogen peroxide catabolic process"/>
    <property type="evidence" value="ECO:0007669"/>
    <property type="project" value="TreeGrafter"/>
</dbReference>
<dbReference type="GO" id="GO:0045454">
    <property type="term" value="P:cell redox homeostasis"/>
    <property type="evidence" value="ECO:0007669"/>
    <property type="project" value="TreeGrafter"/>
</dbReference>
<dbReference type="InterPro" id="IPR000866">
    <property type="entry name" value="AhpC/TSA"/>
</dbReference>
<dbReference type="SUPFAM" id="SSF52833">
    <property type="entry name" value="Thioredoxin-like"/>
    <property type="match status" value="1"/>
</dbReference>